<dbReference type="VEuPathDB" id="VectorBase:AMEC021477"/>
<protein>
    <submittedName>
        <fullName evidence="1">Uncharacterized protein</fullName>
    </submittedName>
</protein>
<reference evidence="2" key="1">
    <citation type="submission" date="2014-01" db="EMBL/GenBank/DDBJ databases">
        <title>The Genome Sequence of Anopheles melas CM1001059_A (V2).</title>
        <authorList>
            <consortium name="The Broad Institute Genomics Platform"/>
            <person name="Neafsey D.E."/>
            <person name="Besansky N."/>
            <person name="Howell P."/>
            <person name="Walton C."/>
            <person name="Young S.K."/>
            <person name="Zeng Q."/>
            <person name="Gargeya S."/>
            <person name="Fitzgerald M."/>
            <person name="Haas B."/>
            <person name="Abouelleil A."/>
            <person name="Allen A.W."/>
            <person name="Alvarado L."/>
            <person name="Arachchi H.M."/>
            <person name="Berlin A.M."/>
            <person name="Chapman S.B."/>
            <person name="Gainer-Dewar J."/>
            <person name="Goldberg J."/>
            <person name="Griggs A."/>
            <person name="Gujja S."/>
            <person name="Hansen M."/>
            <person name="Howarth C."/>
            <person name="Imamovic A."/>
            <person name="Ireland A."/>
            <person name="Larimer J."/>
            <person name="McCowan C."/>
            <person name="Murphy C."/>
            <person name="Pearson M."/>
            <person name="Poon T.W."/>
            <person name="Priest M."/>
            <person name="Roberts A."/>
            <person name="Saif S."/>
            <person name="Shea T."/>
            <person name="Sisk P."/>
            <person name="Sykes S."/>
            <person name="Wortman J."/>
            <person name="Nusbaum C."/>
            <person name="Birren B."/>
        </authorList>
    </citation>
    <scope>NUCLEOTIDE SEQUENCE [LARGE SCALE GENOMIC DNA]</scope>
    <source>
        <strain evidence="2">CM1001059</strain>
    </source>
</reference>
<proteinExistence type="predicted"/>
<name>A0A182UJF1_9DIPT</name>
<dbReference type="EnsemblMetazoa" id="AMEC021477-RA">
    <property type="protein sequence ID" value="AMEC021477-PA"/>
    <property type="gene ID" value="AMEC021477"/>
</dbReference>
<dbReference type="Proteomes" id="UP000075902">
    <property type="component" value="Unassembled WGS sequence"/>
</dbReference>
<sequence>MAALAQPRQRFNDEREQQAEIVCQLLLDRIPGRILANVKHFLEPVDTGQQPFQLVAQIFLRETVDQIAQDGRWLLVGRAMVGPHHLHQIAADTTNYTIFQLLAALAQLKARIRRELRALLVDATDAIAEQRQHQRLR</sequence>
<keyword evidence="2" id="KW-1185">Reference proteome</keyword>
<reference evidence="1" key="2">
    <citation type="submission" date="2020-05" db="UniProtKB">
        <authorList>
            <consortium name="EnsemblMetazoa"/>
        </authorList>
    </citation>
    <scope>IDENTIFICATION</scope>
    <source>
        <strain evidence="1">CM1001059</strain>
    </source>
</reference>
<evidence type="ECO:0000313" key="1">
    <source>
        <dbReference type="EnsemblMetazoa" id="AMEC021477-PA"/>
    </source>
</evidence>
<evidence type="ECO:0000313" key="2">
    <source>
        <dbReference type="Proteomes" id="UP000075902"/>
    </source>
</evidence>
<dbReference type="AlphaFoldDB" id="A0A182UJF1"/>
<accession>A0A182UJF1</accession>
<organism evidence="1 2">
    <name type="scientific">Anopheles melas</name>
    <dbReference type="NCBI Taxonomy" id="34690"/>
    <lineage>
        <taxon>Eukaryota</taxon>
        <taxon>Metazoa</taxon>
        <taxon>Ecdysozoa</taxon>
        <taxon>Arthropoda</taxon>
        <taxon>Hexapoda</taxon>
        <taxon>Insecta</taxon>
        <taxon>Pterygota</taxon>
        <taxon>Neoptera</taxon>
        <taxon>Endopterygota</taxon>
        <taxon>Diptera</taxon>
        <taxon>Nematocera</taxon>
        <taxon>Culicoidea</taxon>
        <taxon>Culicidae</taxon>
        <taxon>Anophelinae</taxon>
        <taxon>Anopheles</taxon>
    </lineage>
</organism>